<sequence length="638" mass="70410">MENNNNNFNPTGEISIKDQVQGKITSFLKNTGVMKSEVNSTYGQMNTDGTSGTAAYNDNTCRGKCLYYLCCSCSKRYYIAWLSSLGFMITFGIRCNMSWAMLTMQARQMAANLSHLPPHKHYEHTHHESGDHVVGLGGLMNVTSKPDFYWTAGQRGFVDSSFFYGYLITQIPGGVIASKFPANRLFGIAVGGSALLNLLLPGACKIHFGVVMVIRMLQGLVEGTSYPACHGIWRYWAPPLERSRLATIAFCGSYAGAVLGLSLSGLLAQQMGWQSPFYFYGIVGIMWFFWWWNVTHERPSLHPTISEAERKYIESSIGESTTIIESKIPIPWGKFFTSLPVYAIIIANFARSWSFYLLITKSPKYFREVFGYNLAETGFLSALPHLVMAVIVPIGGQLADKLRKNTLSTTSVRKIFNCGGFGLEAVFLIGVGYSKTITSALVCLVLAVGFSGFAISGYNVNHLDIAPRYASILMGLSNGVGTISGMICPITTELLTKNQNKEGWPIVFLIASLVHFAGVAFYAVFASGEKQPWAEAPEEAQCNWQPPTDLPAEMIHGEYGYADPDEKRDNNPTIRRISNQRNPNVSGGQVYSSDSRYTASEHRPIVNDPQVYSPDYGYGETVSGTTTRHGGNPYHQGY</sequence>
<dbReference type="FunFam" id="1.20.1250.20:FF:000264">
    <property type="entry name" value="vesicular glutamate transporter 1"/>
    <property type="match status" value="1"/>
</dbReference>
<name>A0AA85JY45_TRIRE</name>
<dbReference type="InterPro" id="IPR020846">
    <property type="entry name" value="MFS_dom"/>
</dbReference>
<dbReference type="GO" id="GO:0035249">
    <property type="term" value="P:synaptic transmission, glutamatergic"/>
    <property type="evidence" value="ECO:0007669"/>
    <property type="project" value="TreeGrafter"/>
</dbReference>
<keyword evidence="8" id="KW-1185">Reference proteome</keyword>
<dbReference type="Pfam" id="PF07690">
    <property type="entry name" value="MFS_1"/>
    <property type="match status" value="1"/>
</dbReference>
<evidence type="ECO:0000256" key="2">
    <source>
        <dbReference type="ARBA" id="ARBA00022692"/>
    </source>
</evidence>
<dbReference type="GO" id="GO:0005313">
    <property type="term" value="F:L-glutamate transmembrane transporter activity"/>
    <property type="evidence" value="ECO:0007669"/>
    <property type="project" value="TreeGrafter"/>
</dbReference>
<dbReference type="SUPFAM" id="SSF103473">
    <property type="entry name" value="MFS general substrate transporter"/>
    <property type="match status" value="1"/>
</dbReference>
<proteinExistence type="predicted"/>
<dbReference type="FunFam" id="1.20.1250.20:FF:000226">
    <property type="entry name" value="Vesicular GLUtamate transporter"/>
    <property type="match status" value="1"/>
</dbReference>
<dbReference type="InterPro" id="IPR011701">
    <property type="entry name" value="MFS"/>
</dbReference>
<comment type="subcellular location">
    <subcellularLocation>
        <location evidence="1">Membrane</location>
        <topology evidence="1">Multi-pass membrane protein</topology>
    </subcellularLocation>
</comment>
<feature type="transmembrane region" description="Helical" evidence="6">
    <location>
        <begin position="379"/>
        <end position="399"/>
    </location>
</feature>
<evidence type="ECO:0000256" key="5">
    <source>
        <dbReference type="SAM" id="MobiDB-lite"/>
    </source>
</evidence>
<feature type="domain" description="Major facilitator superfamily (MFS) profile" evidence="7">
    <location>
        <begin position="76"/>
        <end position="530"/>
    </location>
</feature>
<evidence type="ECO:0000313" key="8">
    <source>
        <dbReference type="Proteomes" id="UP000050795"/>
    </source>
</evidence>
<dbReference type="CDD" id="cd17382">
    <property type="entry name" value="MFS_SLC17A6_7_8_VGluT"/>
    <property type="match status" value="1"/>
</dbReference>
<dbReference type="InterPro" id="IPR036259">
    <property type="entry name" value="MFS_trans_sf"/>
</dbReference>
<dbReference type="GO" id="GO:0060076">
    <property type="term" value="C:excitatory synapse"/>
    <property type="evidence" value="ECO:0007669"/>
    <property type="project" value="TreeGrafter"/>
</dbReference>
<evidence type="ECO:0000256" key="6">
    <source>
        <dbReference type="SAM" id="Phobius"/>
    </source>
</evidence>
<feature type="compositionally biased region" description="Polar residues" evidence="5">
    <location>
        <begin position="571"/>
        <end position="598"/>
    </location>
</feature>
<dbReference type="PANTHER" id="PTHR11662:SF456">
    <property type="entry name" value="VESICULAR GLUTAMATE TRANSPORTER, ISOFORM A"/>
    <property type="match status" value="1"/>
</dbReference>
<feature type="transmembrane region" description="Helical" evidence="6">
    <location>
        <begin position="277"/>
        <end position="294"/>
    </location>
</feature>
<feature type="transmembrane region" description="Helical" evidence="6">
    <location>
        <begin position="245"/>
        <end position="265"/>
    </location>
</feature>
<dbReference type="Proteomes" id="UP000050795">
    <property type="component" value="Unassembled WGS sequence"/>
</dbReference>
<dbReference type="GO" id="GO:0005326">
    <property type="term" value="F:neurotransmitter transmembrane transporter activity"/>
    <property type="evidence" value="ECO:0007669"/>
    <property type="project" value="TreeGrafter"/>
</dbReference>
<feature type="transmembrane region" description="Helical" evidence="6">
    <location>
        <begin position="339"/>
        <end position="359"/>
    </location>
</feature>
<feature type="transmembrane region" description="Helical" evidence="6">
    <location>
        <begin position="415"/>
        <end position="433"/>
    </location>
</feature>
<dbReference type="AlphaFoldDB" id="A0AA85JY45"/>
<reference evidence="9" key="2">
    <citation type="submission" date="2023-11" db="UniProtKB">
        <authorList>
            <consortium name="WormBaseParasite"/>
        </authorList>
    </citation>
    <scope>IDENTIFICATION</scope>
</reference>
<keyword evidence="2 6" id="KW-0812">Transmembrane</keyword>
<protein>
    <recommendedName>
        <fullName evidence="7">Major facilitator superfamily (MFS) profile domain-containing protein</fullName>
    </recommendedName>
</protein>
<dbReference type="Gene3D" id="1.20.1250.20">
    <property type="entry name" value="MFS general substrate transporter like domains"/>
    <property type="match status" value="2"/>
</dbReference>
<keyword evidence="3 6" id="KW-1133">Transmembrane helix</keyword>
<dbReference type="PROSITE" id="PS50850">
    <property type="entry name" value="MFS"/>
    <property type="match status" value="1"/>
</dbReference>
<feature type="transmembrane region" description="Helical" evidence="6">
    <location>
        <begin position="472"/>
        <end position="492"/>
    </location>
</feature>
<feature type="transmembrane region" description="Helical" evidence="6">
    <location>
        <begin position="504"/>
        <end position="525"/>
    </location>
</feature>
<evidence type="ECO:0000256" key="1">
    <source>
        <dbReference type="ARBA" id="ARBA00004141"/>
    </source>
</evidence>
<feature type="transmembrane region" description="Helical" evidence="6">
    <location>
        <begin position="439"/>
        <end position="460"/>
    </location>
</feature>
<dbReference type="GO" id="GO:0050803">
    <property type="term" value="P:regulation of synapse structure or activity"/>
    <property type="evidence" value="ECO:0007669"/>
    <property type="project" value="TreeGrafter"/>
</dbReference>
<evidence type="ECO:0000256" key="3">
    <source>
        <dbReference type="ARBA" id="ARBA00022989"/>
    </source>
</evidence>
<dbReference type="InterPro" id="IPR050382">
    <property type="entry name" value="MFS_Na/Anion_cotransporter"/>
</dbReference>
<evidence type="ECO:0000259" key="7">
    <source>
        <dbReference type="PROSITE" id="PS50850"/>
    </source>
</evidence>
<accession>A0AA85JY45</accession>
<evidence type="ECO:0000256" key="4">
    <source>
        <dbReference type="ARBA" id="ARBA00023136"/>
    </source>
</evidence>
<dbReference type="WBParaSite" id="TREG1_52970.1">
    <property type="protein sequence ID" value="TREG1_52970.1"/>
    <property type="gene ID" value="TREG1_52970"/>
</dbReference>
<dbReference type="GO" id="GO:0098700">
    <property type="term" value="P:neurotransmitter loading into synaptic vesicle"/>
    <property type="evidence" value="ECO:0007669"/>
    <property type="project" value="TreeGrafter"/>
</dbReference>
<keyword evidence="4 6" id="KW-0472">Membrane</keyword>
<dbReference type="PANTHER" id="PTHR11662">
    <property type="entry name" value="SOLUTE CARRIER FAMILY 17"/>
    <property type="match status" value="1"/>
</dbReference>
<evidence type="ECO:0000313" key="9">
    <source>
        <dbReference type="WBParaSite" id="TREG1_52970.1"/>
    </source>
</evidence>
<reference evidence="8" key="1">
    <citation type="submission" date="2022-06" db="EMBL/GenBank/DDBJ databases">
        <authorList>
            <person name="Berger JAMES D."/>
            <person name="Berger JAMES D."/>
        </authorList>
    </citation>
    <scope>NUCLEOTIDE SEQUENCE [LARGE SCALE GENOMIC DNA]</scope>
</reference>
<feature type="transmembrane region" description="Helical" evidence="6">
    <location>
        <begin position="78"/>
        <end position="97"/>
    </location>
</feature>
<feature type="region of interest" description="Disordered" evidence="5">
    <location>
        <begin position="560"/>
        <end position="638"/>
    </location>
</feature>
<dbReference type="GO" id="GO:0030672">
    <property type="term" value="C:synaptic vesicle membrane"/>
    <property type="evidence" value="ECO:0007669"/>
    <property type="project" value="TreeGrafter"/>
</dbReference>
<organism evidence="8 9">
    <name type="scientific">Trichobilharzia regenti</name>
    <name type="common">Nasal bird schistosome</name>
    <dbReference type="NCBI Taxonomy" id="157069"/>
    <lineage>
        <taxon>Eukaryota</taxon>
        <taxon>Metazoa</taxon>
        <taxon>Spiralia</taxon>
        <taxon>Lophotrochozoa</taxon>
        <taxon>Platyhelminthes</taxon>
        <taxon>Trematoda</taxon>
        <taxon>Digenea</taxon>
        <taxon>Strigeidida</taxon>
        <taxon>Schistosomatoidea</taxon>
        <taxon>Schistosomatidae</taxon>
        <taxon>Trichobilharzia</taxon>
    </lineage>
</organism>